<keyword evidence="3" id="KW-1185">Reference proteome</keyword>
<evidence type="ECO:0000313" key="3">
    <source>
        <dbReference type="Proteomes" id="UP000035721"/>
    </source>
</evidence>
<gene>
    <name evidence="2" type="ORF">BN12_1150012</name>
</gene>
<comment type="caution">
    <text evidence="2">The sequence shown here is derived from an EMBL/GenBank/DDBJ whole genome shotgun (WGS) entry which is preliminary data.</text>
</comment>
<feature type="transmembrane region" description="Helical" evidence="1">
    <location>
        <begin position="76"/>
        <end position="97"/>
    </location>
</feature>
<accession>A0A077LW57</accession>
<feature type="transmembrane region" description="Helical" evidence="1">
    <location>
        <begin position="19"/>
        <end position="37"/>
    </location>
</feature>
<dbReference type="STRING" id="1194083.BN12_1150012"/>
<proteinExistence type="predicted"/>
<reference evidence="2 3" key="1">
    <citation type="journal article" date="2013" name="ISME J.">
        <title>A metabolic model for members of the genus Tetrasphaera involved in enhanced biological phosphorus removal.</title>
        <authorList>
            <person name="Kristiansen R."/>
            <person name="Nguyen H.T.T."/>
            <person name="Saunders A.M."/>
            <person name="Nielsen J.L."/>
            <person name="Wimmer R."/>
            <person name="Le V.Q."/>
            <person name="McIlroy S.J."/>
            <person name="Petrovski S."/>
            <person name="Seviour R.J."/>
            <person name="Calteau A."/>
            <person name="Nielsen K.L."/>
            <person name="Nielsen P.H."/>
        </authorList>
    </citation>
    <scope>NUCLEOTIDE SEQUENCE [LARGE SCALE GENOMIC DNA]</scope>
    <source>
        <strain evidence="2 3">T1-X7</strain>
    </source>
</reference>
<sequence>MTPQAAAPGAPVAGPTRGVFAPTLALGPVVVIAGAVLGGGRAALAACLGFLVVVAFFGLGQLVTRRLSVAVDPPRFVARASAIVLGQLIFLLLVILALRDAAWLDGPAFGLSALAVALAWQVFQVIAFVRSRRVVFDAPDKTRQDGTPPT</sequence>
<dbReference type="EMBL" id="CAJB01000019">
    <property type="protein sequence ID" value="CCH76219.1"/>
    <property type="molecule type" value="Genomic_DNA"/>
</dbReference>
<feature type="transmembrane region" description="Helical" evidence="1">
    <location>
        <begin position="43"/>
        <end position="64"/>
    </location>
</feature>
<evidence type="ECO:0000256" key="1">
    <source>
        <dbReference type="SAM" id="Phobius"/>
    </source>
</evidence>
<dbReference type="AlphaFoldDB" id="A0A077LW57"/>
<name>A0A077LW57_9MICO</name>
<evidence type="ECO:0000313" key="2">
    <source>
        <dbReference type="EMBL" id="CCH76219.1"/>
    </source>
</evidence>
<keyword evidence="1" id="KW-0812">Transmembrane</keyword>
<evidence type="ECO:0008006" key="4">
    <source>
        <dbReference type="Google" id="ProtNLM"/>
    </source>
</evidence>
<keyword evidence="1" id="KW-0472">Membrane</keyword>
<feature type="transmembrane region" description="Helical" evidence="1">
    <location>
        <begin position="109"/>
        <end position="129"/>
    </location>
</feature>
<protein>
    <recommendedName>
        <fullName evidence="4">ATP synthase protein I</fullName>
    </recommendedName>
</protein>
<organism evidence="2 3">
    <name type="scientific">Nostocoides japonicum T1-X7</name>
    <dbReference type="NCBI Taxonomy" id="1194083"/>
    <lineage>
        <taxon>Bacteria</taxon>
        <taxon>Bacillati</taxon>
        <taxon>Actinomycetota</taxon>
        <taxon>Actinomycetes</taxon>
        <taxon>Micrococcales</taxon>
        <taxon>Intrasporangiaceae</taxon>
        <taxon>Nostocoides</taxon>
    </lineage>
</organism>
<dbReference type="OrthoDB" id="4869497at2"/>
<dbReference type="RefSeq" id="WP_048552912.1">
    <property type="nucleotide sequence ID" value="NZ_HF570958.1"/>
</dbReference>
<keyword evidence="1" id="KW-1133">Transmembrane helix</keyword>
<dbReference type="Proteomes" id="UP000035721">
    <property type="component" value="Unassembled WGS sequence"/>
</dbReference>